<feature type="compositionally biased region" description="Low complexity" evidence="1">
    <location>
        <begin position="93"/>
        <end position="108"/>
    </location>
</feature>
<evidence type="ECO:0000256" key="1">
    <source>
        <dbReference type="SAM" id="MobiDB-lite"/>
    </source>
</evidence>
<feature type="chain" id="PRO_5020687362" evidence="2">
    <location>
        <begin position="32"/>
        <end position="1150"/>
    </location>
</feature>
<dbReference type="Proteomes" id="UP000306050">
    <property type="component" value="Chromosome SGRAM_10"/>
</dbReference>
<feature type="region of interest" description="Disordered" evidence="1">
    <location>
        <begin position="1127"/>
        <end position="1150"/>
    </location>
</feature>
<keyword evidence="2" id="KW-0732">Signal</keyword>
<protein>
    <submittedName>
        <fullName evidence="3">Uncharacterized protein</fullName>
    </submittedName>
</protein>
<feature type="compositionally biased region" description="Polar residues" evidence="1">
    <location>
        <begin position="537"/>
        <end position="546"/>
    </location>
</feature>
<feature type="region of interest" description="Disordered" evidence="1">
    <location>
        <begin position="50"/>
        <end position="170"/>
    </location>
</feature>
<evidence type="ECO:0000313" key="4">
    <source>
        <dbReference type="Proteomes" id="UP000306050"/>
    </source>
</evidence>
<feature type="region of interest" description="Disordered" evidence="1">
    <location>
        <begin position="436"/>
        <end position="497"/>
    </location>
</feature>
<organism evidence="3 4">
    <name type="scientific">Sporisorium graminicola</name>
    <dbReference type="NCBI Taxonomy" id="280036"/>
    <lineage>
        <taxon>Eukaryota</taxon>
        <taxon>Fungi</taxon>
        <taxon>Dikarya</taxon>
        <taxon>Basidiomycota</taxon>
        <taxon>Ustilaginomycotina</taxon>
        <taxon>Ustilaginomycetes</taxon>
        <taxon>Ustilaginales</taxon>
        <taxon>Ustilaginaceae</taxon>
        <taxon>Sporisorium</taxon>
    </lineage>
</organism>
<sequence>MTSKHSLSQRRRHGLLPLLLVLLAFVGLIHAAGGLGLEPEPRMHRVVRRWSGDQREGVPPLAGQPVVEEGKFVSTSPPRNNNNLRTISAPADAARISSTEAASSAEAPPIRKPARTDLQGPSQSGQGKSVIPANPADSADSAVSWPGTPEGSNKQTADVTAAEHADRIGMTSKIPRRPAQVIINEDGKLYLAAADRPSQRTRIRSALDERGSLRSSLRRARWALSDAFAKYKPNRFWRSRQTETAAAAASAAEPRRKGVIVLRQESNGRTWAANSADTGAWTLYDSGARRASRLRWPSAWFARLRSAARSAVSKLHRRALEGDQPGLSDTKPAASEEQDTRTMPAASERVAPNSLSTAGHAPELSASSSSWPQPQPQPPTSGARARLVRFETPPKLKADDESEVESTTKPSSAQAEGRTFWQGIRNRYLGASGSAARLQASSSEPQPVAAYATAPEQEAPRGRDGILKPTSFLLDQAGSEAPPDPEPRKAVLQAPNVRAKGNLGSAAAKASGKLSSASLAKFLIRRPASSSSSPSRNTAQATSVNTPERDDASLWRWGEDWADPAGVSRGGWKRLPTVTDPTDTPVEHSGPSESGSVDAKGKTVVEPDERWSAGESSSSQPRHQLERTPSDLSTDGSFHTSSGSEVGSEPASPRRPLSRQVSDAKASALAVKQGSAEAMEPEAAAAEAASGGRLAVDPQFETMHEEAVEKKAAEAVAPAAEAAAQGRLLVDPRTKMLVDDAARFAPGSSGETDANRATSAVDDSVRDGKHHPLAQSMAFEKPPALSLHDSLRWKLHTLRSDYRDFGAVGRDHSLAHHYTTAGVPALYSWSDEHGTPVMPSEARRLAQQYGEVRVFRNPHDAFDQYRLTYDGELRPPGDVLLPETDPHFHTYKVPRERALPTPRAWRDSGLTDAQKSARAVGRMMQAADGTLKPGYGSERWPIRWDRTRAELAAKARSVRGAISAAPDRAVAFGKTVPQRVSDMSNRLRGWYATHQSGEAPSEGDAQLGRLARWKESVRQSWAKIRRHSGADAIVHAPPSSSDTTPAAAAGLRELRSTADTASTSEAAQSSRPPASRWWLRVDRGRTGRPSAAESATSWKTPFREAVGALEGVKSRITGWLPTNKGAASTAASLTEHSHPLRRRRLHRRRL</sequence>
<dbReference type="AlphaFoldDB" id="A0A4U7KYP8"/>
<proteinExistence type="predicted"/>
<reference evidence="3 4" key="1">
    <citation type="submission" date="2019-05" db="EMBL/GenBank/DDBJ databases">
        <title>Sporisorium graminicola CBS 10092 draft sequencing and annotation.</title>
        <authorList>
            <person name="Solano-Gonzalez S."/>
            <person name="Caddick M.X."/>
            <person name="Darby A."/>
        </authorList>
    </citation>
    <scope>NUCLEOTIDE SEQUENCE [LARGE SCALE GENOMIC DNA]</scope>
    <source>
        <strain evidence="3 4">CBS 10092</strain>
    </source>
</reference>
<feature type="compositionally biased region" description="Basic and acidic residues" evidence="1">
    <location>
        <begin position="599"/>
        <end position="612"/>
    </location>
</feature>
<dbReference type="OrthoDB" id="2556817at2759"/>
<feature type="region of interest" description="Disordered" evidence="1">
    <location>
        <begin position="744"/>
        <end position="767"/>
    </location>
</feature>
<name>A0A4U7KYP8_9BASI</name>
<dbReference type="RefSeq" id="XP_029741868.1">
    <property type="nucleotide sequence ID" value="XM_029881780.1"/>
</dbReference>
<feature type="compositionally biased region" description="Basic and acidic residues" evidence="1">
    <location>
        <begin position="388"/>
        <end position="399"/>
    </location>
</feature>
<feature type="signal peptide" evidence="2">
    <location>
        <begin position="1"/>
        <end position="31"/>
    </location>
</feature>
<feature type="compositionally biased region" description="Polar residues" evidence="1">
    <location>
        <begin position="749"/>
        <end position="758"/>
    </location>
</feature>
<feature type="compositionally biased region" description="Basic residues" evidence="1">
    <location>
        <begin position="1139"/>
        <end position="1150"/>
    </location>
</feature>
<feature type="region of interest" description="Disordered" evidence="1">
    <location>
        <begin position="526"/>
        <end position="690"/>
    </location>
</feature>
<feature type="compositionally biased region" description="Low complexity" evidence="1">
    <location>
        <begin position="362"/>
        <end position="372"/>
    </location>
</feature>
<feature type="compositionally biased region" description="Low complexity" evidence="1">
    <location>
        <begin position="676"/>
        <end position="689"/>
    </location>
</feature>
<comment type="caution">
    <text evidence="3">The sequence shown here is derived from an EMBL/GenBank/DDBJ whole genome shotgun (WGS) entry which is preliminary data.</text>
</comment>
<feature type="compositionally biased region" description="Low complexity" evidence="1">
    <location>
        <begin position="1057"/>
        <end position="1070"/>
    </location>
</feature>
<feature type="region of interest" description="Disordered" evidence="1">
    <location>
        <begin position="316"/>
        <end position="419"/>
    </location>
</feature>
<feature type="compositionally biased region" description="Low complexity" evidence="1">
    <location>
        <begin position="526"/>
        <end position="536"/>
    </location>
</feature>
<dbReference type="GeneID" id="40724075"/>
<evidence type="ECO:0000256" key="2">
    <source>
        <dbReference type="SAM" id="SignalP"/>
    </source>
</evidence>
<feature type="compositionally biased region" description="Polar residues" evidence="1">
    <location>
        <begin position="630"/>
        <end position="645"/>
    </location>
</feature>
<keyword evidence="4" id="KW-1185">Reference proteome</keyword>
<gene>
    <name evidence="3" type="ORF">EX895_001180</name>
</gene>
<dbReference type="KEGG" id="sgra:EX895_001180"/>
<accession>A0A4U7KYP8</accession>
<evidence type="ECO:0000313" key="3">
    <source>
        <dbReference type="EMBL" id="TKY89883.1"/>
    </source>
</evidence>
<feature type="compositionally biased region" description="Polar residues" evidence="1">
    <location>
        <begin position="405"/>
        <end position="414"/>
    </location>
</feature>
<feature type="compositionally biased region" description="Basic and acidic residues" evidence="1">
    <location>
        <begin position="547"/>
        <end position="559"/>
    </location>
</feature>
<dbReference type="EMBL" id="SRRM01000003">
    <property type="protein sequence ID" value="TKY89883.1"/>
    <property type="molecule type" value="Genomic_DNA"/>
</dbReference>
<feature type="region of interest" description="Disordered" evidence="1">
    <location>
        <begin position="1056"/>
        <end position="1076"/>
    </location>
</feature>
<feature type="compositionally biased region" description="Polar residues" evidence="1">
    <location>
        <begin position="73"/>
        <end position="86"/>
    </location>
</feature>